<feature type="transmembrane region" description="Helical" evidence="7">
    <location>
        <begin position="235"/>
        <end position="258"/>
    </location>
</feature>
<keyword evidence="6 7" id="KW-0472">Membrane</keyword>
<feature type="transmembrane region" description="Helical" evidence="7">
    <location>
        <begin position="91"/>
        <end position="111"/>
    </location>
</feature>
<feature type="transmembrane region" description="Helical" evidence="7">
    <location>
        <begin position="303"/>
        <end position="322"/>
    </location>
</feature>
<evidence type="ECO:0000256" key="3">
    <source>
        <dbReference type="ARBA" id="ARBA00022475"/>
    </source>
</evidence>
<feature type="transmembrane region" description="Helical" evidence="7">
    <location>
        <begin position="278"/>
        <end position="296"/>
    </location>
</feature>
<feature type="transmembrane region" description="Helical" evidence="7">
    <location>
        <begin position="57"/>
        <end position="79"/>
    </location>
</feature>
<name>A0A845F5N5_9BACL</name>
<feature type="transmembrane region" description="Helical" evidence="7">
    <location>
        <begin position="361"/>
        <end position="384"/>
    </location>
</feature>
<dbReference type="AlphaFoldDB" id="A0A845F5N5"/>
<dbReference type="PROSITE" id="PS50850">
    <property type="entry name" value="MFS"/>
    <property type="match status" value="1"/>
</dbReference>
<dbReference type="Gene3D" id="1.20.1250.20">
    <property type="entry name" value="MFS general substrate transporter like domains"/>
    <property type="match status" value="1"/>
</dbReference>
<dbReference type="GO" id="GO:0022857">
    <property type="term" value="F:transmembrane transporter activity"/>
    <property type="evidence" value="ECO:0007669"/>
    <property type="project" value="InterPro"/>
</dbReference>
<feature type="transmembrane region" description="Helical" evidence="7">
    <location>
        <begin position="328"/>
        <end position="349"/>
    </location>
</feature>
<evidence type="ECO:0000313" key="10">
    <source>
        <dbReference type="Proteomes" id="UP000447833"/>
    </source>
</evidence>
<evidence type="ECO:0000256" key="1">
    <source>
        <dbReference type="ARBA" id="ARBA00004651"/>
    </source>
</evidence>
<keyword evidence="5 7" id="KW-1133">Transmembrane helix</keyword>
<evidence type="ECO:0000256" key="2">
    <source>
        <dbReference type="ARBA" id="ARBA00022448"/>
    </source>
</evidence>
<comment type="subcellular location">
    <subcellularLocation>
        <location evidence="1">Cell membrane</location>
        <topology evidence="1">Multi-pass membrane protein</topology>
    </subcellularLocation>
</comment>
<evidence type="ECO:0000259" key="8">
    <source>
        <dbReference type="PROSITE" id="PS50850"/>
    </source>
</evidence>
<dbReference type="CDD" id="cd06173">
    <property type="entry name" value="MFS_MefA_like"/>
    <property type="match status" value="1"/>
</dbReference>
<feature type="transmembrane region" description="Helical" evidence="7">
    <location>
        <begin position="390"/>
        <end position="410"/>
    </location>
</feature>
<feature type="transmembrane region" description="Helical" evidence="7">
    <location>
        <begin position="184"/>
        <end position="203"/>
    </location>
</feature>
<dbReference type="EMBL" id="WMEY01000016">
    <property type="protein sequence ID" value="MYL66099.1"/>
    <property type="molecule type" value="Genomic_DNA"/>
</dbReference>
<evidence type="ECO:0000256" key="7">
    <source>
        <dbReference type="SAM" id="Phobius"/>
    </source>
</evidence>
<feature type="transmembrane region" description="Helical" evidence="7">
    <location>
        <begin position="26"/>
        <end position="45"/>
    </location>
</feature>
<feature type="transmembrane region" description="Helical" evidence="7">
    <location>
        <begin position="157"/>
        <end position="178"/>
    </location>
</feature>
<dbReference type="Proteomes" id="UP000447833">
    <property type="component" value="Unassembled WGS sequence"/>
</dbReference>
<dbReference type="InterPro" id="IPR020846">
    <property type="entry name" value="MFS_dom"/>
</dbReference>
<feature type="transmembrane region" description="Helical" evidence="7">
    <location>
        <begin position="117"/>
        <end position="136"/>
    </location>
</feature>
<evidence type="ECO:0000256" key="4">
    <source>
        <dbReference type="ARBA" id="ARBA00022692"/>
    </source>
</evidence>
<protein>
    <submittedName>
        <fullName evidence="9">MFS transporter</fullName>
    </submittedName>
</protein>
<accession>A0A845F5N5</accession>
<dbReference type="PANTHER" id="PTHR43266">
    <property type="entry name" value="MACROLIDE-EFFLUX PROTEIN"/>
    <property type="match status" value="1"/>
</dbReference>
<dbReference type="GO" id="GO:0005886">
    <property type="term" value="C:plasma membrane"/>
    <property type="evidence" value="ECO:0007669"/>
    <property type="project" value="UniProtKB-SubCell"/>
</dbReference>
<dbReference type="Pfam" id="PF07690">
    <property type="entry name" value="MFS_1"/>
    <property type="match status" value="1"/>
</dbReference>
<dbReference type="PANTHER" id="PTHR43266:SF9">
    <property type="entry name" value="PERMEASE, MAJOR FACILITATOR SUPERFAMILY-RELATED"/>
    <property type="match status" value="1"/>
</dbReference>
<evidence type="ECO:0000256" key="5">
    <source>
        <dbReference type="ARBA" id="ARBA00022989"/>
    </source>
</evidence>
<sequence>MALKENVLEQNERTVQVDSIFRNKNFLLLWGAAFLSSFGISFFLFSESWYVVNVLNLEASLGLIYIASSIPRLLFMVISGTIADRMSKTKMMFFSDLSRGVLLGGLVLWFIFGDVTLWTFVGVAFFFGILDAFFWAAESAVIPSIIRKENLTRGNSIIQMTNQASFIIAPMLAGLIIAFGSYEIVFAITAMMLFLGSILIYLMKIPKHRVEQETNDQSFFETFKEGLLYVKESRVLVVVVLTTVFMNLFLVGPMSMGLPLFVKNILSGDAMTFSLLEAGAAVGMLIGSIVVGVLNLTKKRGKIALITLIFSGLAFIGLSFSTVLWMSILMLVIFGACLSASNIPFISAIQGMIEERVLGRVMGLISLASMGLIPVSYAMTALLLSTGIGIDQIMAGGAMLVVLYACFVYAKFHELRNVD</sequence>
<dbReference type="InterPro" id="IPR011701">
    <property type="entry name" value="MFS"/>
</dbReference>
<comment type="caution">
    <text evidence="9">The sequence shown here is derived from an EMBL/GenBank/DDBJ whole genome shotgun (WGS) entry which is preliminary data.</text>
</comment>
<evidence type="ECO:0000256" key="6">
    <source>
        <dbReference type="ARBA" id="ARBA00023136"/>
    </source>
</evidence>
<evidence type="ECO:0000313" key="9">
    <source>
        <dbReference type="EMBL" id="MYL66099.1"/>
    </source>
</evidence>
<dbReference type="RefSeq" id="WP_160921758.1">
    <property type="nucleotide sequence ID" value="NZ_WMEY01000016.1"/>
</dbReference>
<reference evidence="9 10" key="1">
    <citation type="submission" date="2019-11" db="EMBL/GenBank/DDBJ databases">
        <title>Genome sequences of 17 halophilic strains isolated from different environments.</title>
        <authorList>
            <person name="Furrow R.E."/>
        </authorList>
    </citation>
    <scope>NUCLEOTIDE SEQUENCE [LARGE SCALE GENOMIC DNA]</scope>
    <source>
        <strain evidence="9 10">22506_14_FS</strain>
    </source>
</reference>
<keyword evidence="4 7" id="KW-0812">Transmembrane</keyword>
<gene>
    <name evidence="9" type="ORF">GLW07_22575</name>
</gene>
<dbReference type="InterPro" id="IPR036259">
    <property type="entry name" value="MFS_trans_sf"/>
</dbReference>
<organism evidence="9 10">
    <name type="scientific">Guptibacillus hwajinpoensis</name>
    <dbReference type="NCBI Taxonomy" id="208199"/>
    <lineage>
        <taxon>Bacteria</taxon>
        <taxon>Bacillati</taxon>
        <taxon>Bacillota</taxon>
        <taxon>Bacilli</taxon>
        <taxon>Bacillales</taxon>
        <taxon>Guptibacillaceae</taxon>
        <taxon>Guptibacillus</taxon>
    </lineage>
</organism>
<keyword evidence="3" id="KW-1003">Cell membrane</keyword>
<feature type="domain" description="Major facilitator superfamily (MFS) profile" evidence="8">
    <location>
        <begin position="25"/>
        <end position="413"/>
    </location>
</feature>
<dbReference type="SUPFAM" id="SSF103473">
    <property type="entry name" value="MFS general substrate transporter"/>
    <property type="match status" value="1"/>
</dbReference>
<keyword evidence="2" id="KW-0813">Transport</keyword>
<proteinExistence type="predicted"/>